<feature type="domain" description="POTRA" evidence="9">
    <location>
        <begin position="274"/>
        <end position="329"/>
    </location>
</feature>
<accession>A0AAJ6NPK4</accession>
<dbReference type="KEGG" id="hbq:QI031_20970"/>
<feature type="region of interest" description="Disordered" evidence="6">
    <location>
        <begin position="138"/>
        <end position="252"/>
    </location>
</feature>
<dbReference type="PANTHER" id="PTHR12815">
    <property type="entry name" value="SORTING AND ASSEMBLY MACHINERY SAMM50 PROTEIN FAMILY MEMBER"/>
    <property type="match status" value="1"/>
</dbReference>
<feature type="compositionally biased region" description="Polar residues" evidence="6">
    <location>
        <begin position="201"/>
        <end position="212"/>
    </location>
</feature>
<gene>
    <name evidence="11" type="ORF">QI031_20970</name>
</gene>
<proteinExistence type="predicted"/>
<dbReference type="AlphaFoldDB" id="A0AAJ6NPK4"/>
<evidence type="ECO:0000256" key="5">
    <source>
        <dbReference type="ARBA" id="ARBA00023237"/>
    </source>
</evidence>
<keyword evidence="2" id="KW-0812">Transmembrane</keyword>
<sequence>MRLSPVLMAVVAITAPLSSSLSANAQSANNYKKITEVLKAATNQESQKNSTQVLTNENFKSDFNSTEVKVLEDFPPATNQKSQQNSTQVLTNENLKSDLNSTEVGNSQSTVIAVFPAKSAAKTTSDVILHSLTKPTTAQILETTPNPPTQQPNSTPENLPPSPGTTPSQENLNSPGMTPVLPEKTQQPNSTPENLPPSPGTTPSQENLNSPGITPVLPENTQQPNSTPQISPPATGQPTPSPSPDAAPEAAEPRVLVSEVVVRPQAGQLAPELEDQVYQVIRTQPGRTTTRSQLQEDINAIFGTGFFSNVQAVPEDTPLGVRVSFVVQPNPVLSKVEIQANPGTGVASVLPANTVDEIFRNQYGKILNLRELQEGIKQLTKRYQDQGYVLANVIGAPKVSENGVVTLQVAEGVVENVKVRFRNKEGQETDEKGQPIRGRTQEYIIKREVELKPGQVFNRNTVQKDLQRVYGLGLFEDVNVSLDPGTDPSKVDVVVNVAERSSGSIAAGAGISSASGLFGTVSYQQQNLNGRNQKLGAELQVGQRELLFDLRFTDPWIAGDPYRTSYTTNIFRRSSISLIFDGQDEDIRTFGNQRSDGTFEDRDRPRVLRLGGGVTFSRPLSANPYEKSEWTASAGLQYQRVSTRDADGNLRKEGAVFDDDGNRIGDTTVPLSFSGEGEDDLLLLQLGAQRDLRNNPLQPTSGSYLRFGLDQSVPVGLGSILLTRLRGSYSQYVPVNFTNFTQGPETLAFNLQGGTVLGDLPPYEAFTLGGSNSVRGYEEGALTSGRSYVQASVEYRFPVFSVVSGALFVDVGTDLGTSTRTAEVLNKNGSGYGYGLGVRVQSPLGPIRIDYGINDDGDSRINFGIGERF</sequence>
<dbReference type="Pfam" id="PF07244">
    <property type="entry name" value="POTRA"/>
    <property type="match status" value="2"/>
</dbReference>
<dbReference type="InterPro" id="IPR039910">
    <property type="entry name" value="D15-like"/>
</dbReference>
<keyword evidence="4" id="KW-0472">Membrane</keyword>
<evidence type="ECO:0000313" key="11">
    <source>
        <dbReference type="EMBL" id="WGV24247.1"/>
    </source>
</evidence>
<name>A0AAJ6NPK4_9CYAN</name>
<reference evidence="11 12" key="1">
    <citation type="journal article" date="2023" name="Limnol Oceanogr Lett">
        <title>Environmental adaptations by the intertidal Antarctic cyanobacterium Halotia branconii CENA392 as revealed using long-read genome sequencing.</title>
        <authorList>
            <person name="Dextro R.B."/>
            <person name="Delbaje E."/>
            <person name="Freitas P.N.N."/>
            <person name="Geraldes V."/>
            <person name="Pinto E."/>
            <person name="Long P.F."/>
            <person name="Fiore M.F."/>
        </authorList>
    </citation>
    <scope>NUCLEOTIDE SEQUENCE [LARGE SCALE GENOMIC DNA]</scope>
    <source>
        <strain evidence="11 12">CENA392</strain>
    </source>
</reference>
<feature type="compositionally biased region" description="Polar residues" evidence="6">
    <location>
        <begin position="165"/>
        <end position="176"/>
    </location>
</feature>
<dbReference type="GO" id="GO:0019867">
    <property type="term" value="C:outer membrane"/>
    <property type="evidence" value="ECO:0007669"/>
    <property type="project" value="InterPro"/>
</dbReference>
<evidence type="ECO:0000256" key="4">
    <source>
        <dbReference type="ARBA" id="ARBA00023136"/>
    </source>
</evidence>
<feature type="compositionally biased region" description="Polar residues" evidence="6">
    <location>
        <begin position="184"/>
        <end position="193"/>
    </location>
</feature>
<feature type="domain" description="Polypeptide-transport-associated ShlB-type" evidence="10">
    <location>
        <begin position="347"/>
        <end position="412"/>
    </location>
</feature>
<keyword evidence="12" id="KW-1185">Reference proteome</keyword>
<dbReference type="RefSeq" id="WP_281481572.1">
    <property type="nucleotide sequence ID" value="NZ_CP124543.1"/>
</dbReference>
<evidence type="ECO:0000256" key="2">
    <source>
        <dbReference type="ARBA" id="ARBA00022692"/>
    </source>
</evidence>
<feature type="compositionally biased region" description="Polar residues" evidence="6">
    <location>
        <begin position="219"/>
        <end position="237"/>
    </location>
</feature>
<comment type="subcellular location">
    <subcellularLocation>
        <location evidence="1">Membrane</location>
    </subcellularLocation>
</comment>
<keyword evidence="5" id="KW-0998">Cell outer membrane</keyword>
<evidence type="ECO:0000256" key="1">
    <source>
        <dbReference type="ARBA" id="ARBA00004370"/>
    </source>
</evidence>
<dbReference type="InterPro" id="IPR000184">
    <property type="entry name" value="Bac_surfAg_D15"/>
</dbReference>
<dbReference type="Pfam" id="PF08479">
    <property type="entry name" value="POTRA_2"/>
    <property type="match status" value="1"/>
</dbReference>
<dbReference type="Pfam" id="PF01103">
    <property type="entry name" value="Omp85"/>
    <property type="match status" value="1"/>
</dbReference>
<protein>
    <submittedName>
        <fullName evidence="11">BamA/TamA family outer membrane protein</fullName>
    </submittedName>
</protein>
<evidence type="ECO:0000256" key="3">
    <source>
        <dbReference type="ARBA" id="ARBA00022729"/>
    </source>
</evidence>
<feature type="domain" description="POTRA" evidence="9">
    <location>
        <begin position="439"/>
        <end position="500"/>
    </location>
</feature>
<evidence type="ECO:0000256" key="6">
    <source>
        <dbReference type="SAM" id="MobiDB-lite"/>
    </source>
</evidence>
<dbReference type="EMBL" id="CP124543">
    <property type="protein sequence ID" value="WGV24247.1"/>
    <property type="molecule type" value="Genomic_DNA"/>
</dbReference>
<dbReference type="InterPro" id="IPR013686">
    <property type="entry name" value="Polypept-transport_assoc_ShlB"/>
</dbReference>
<evidence type="ECO:0000259" key="8">
    <source>
        <dbReference type="Pfam" id="PF01103"/>
    </source>
</evidence>
<evidence type="ECO:0000313" key="12">
    <source>
        <dbReference type="Proteomes" id="UP001223520"/>
    </source>
</evidence>
<evidence type="ECO:0000259" key="10">
    <source>
        <dbReference type="Pfam" id="PF08479"/>
    </source>
</evidence>
<feature type="domain" description="Bacterial surface antigen (D15)" evidence="8">
    <location>
        <begin position="527"/>
        <end position="869"/>
    </location>
</feature>
<dbReference type="Proteomes" id="UP001223520">
    <property type="component" value="Chromosome"/>
</dbReference>
<dbReference type="PANTHER" id="PTHR12815:SF47">
    <property type="entry name" value="TRANSLOCATION AND ASSEMBLY MODULE SUBUNIT TAMA"/>
    <property type="match status" value="1"/>
</dbReference>
<dbReference type="InterPro" id="IPR010827">
    <property type="entry name" value="BamA/TamA_POTRA"/>
</dbReference>
<evidence type="ECO:0000256" key="7">
    <source>
        <dbReference type="SAM" id="SignalP"/>
    </source>
</evidence>
<feature type="signal peptide" evidence="7">
    <location>
        <begin position="1"/>
        <end position="25"/>
    </location>
</feature>
<feature type="chain" id="PRO_5042470481" evidence="7">
    <location>
        <begin position="26"/>
        <end position="869"/>
    </location>
</feature>
<keyword evidence="3 7" id="KW-0732">Signal</keyword>
<dbReference type="Gene3D" id="2.40.160.50">
    <property type="entry name" value="membrane protein fhac: a member of the omp85/tpsb transporter family"/>
    <property type="match status" value="1"/>
</dbReference>
<organism evidence="11 12">
    <name type="scientific">Halotia branconii CENA392</name>
    <dbReference type="NCBI Taxonomy" id="1539056"/>
    <lineage>
        <taxon>Bacteria</taxon>
        <taxon>Bacillati</taxon>
        <taxon>Cyanobacteriota</taxon>
        <taxon>Cyanophyceae</taxon>
        <taxon>Nostocales</taxon>
        <taxon>Nodulariaceae</taxon>
        <taxon>Halotia</taxon>
    </lineage>
</organism>
<evidence type="ECO:0000259" key="9">
    <source>
        <dbReference type="Pfam" id="PF07244"/>
    </source>
</evidence>
<dbReference type="Gene3D" id="3.10.20.310">
    <property type="entry name" value="membrane protein fhac"/>
    <property type="match status" value="3"/>
</dbReference>